<dbReference type="PANTHER" id="PTHR42732">
    <property type="entry name" value="BETA-GALACTOSIDASE"/>
    <property type="match status" value="1"/>
</dbReference>
<dbReference type="InterPro" id="IPR051913">
    <property type="entry name" value="GH2_Domain-Containing"/>
</dbReference>
<dbReference type="PATRIC" id="fig|411473.3.peg.2705"/>
<dbReference type="InterPro" id="IPR008979">
    <property type="entry name" value="Galactose-bd-like_sf"/>
</dbReference>
<keyword evidence="2" id="KW-0378">Hydrolase</keyword>
<evidence type="ECO:0000313" key="3">
    <source>
        <dbReference type="Proteomes" id="UP000016662"/>
    </source>
</evidence>
<dbReference type="GO" id="GO:0005975">
    <property type="term" value="P:carbohydrate metabolic process"/>
    <property type="evidence" value="ECO:0007669"/>
    <property type="project" value="InterPro"/>
</dbReference>
<dbReference type="InterPro" id="IPR017853">
    <property type="entry name" value="GH"/>
</dbReference>
<gene>
    <name evidence="2" type="ORF">RUMCAL_03233</name>
</gene>
<dbReference type="SUPFAM" id="SSF49785">
    <property type="entry name" value="Galactose-binding domain-like"/>
    <property type="match status" value="1"/>
</dbReference>
<keyword evidence="3" id="KW-1185">Reference proteome</keyword>
<evidence type="ECO:0000259" key="1">
    <source>
        <dbReference type="Pfam" id="PF02836"/>
    </source>
</evidence>
<dbReference type="STRING" id="411473.RUMCAL_03233"/>
<protein>
    <submittedName>
        <fullName evidence="2">Glycosyl hydrolase family 2, sugar binding domain protein</fullName>
    </submittedName>
</protein>
<name>U2K6Q4_9FIRM</name>
<dbReference type="PANTHER" id="PTHR42732:SF1">
    <property type="entry name" value="BETA-MANNOSIDASE"/>
    <property type="match status" value="1"/>
</dbReference>
<dbReference type="Proteomes" id="UP000016662">
    <property type="component" value="Unassembled WGS sequence"/>
</dbReference>
<dbReference type="Gene3D" id="3.20.20.80">
    <property type="entry name" value="Glycosidases"/>
    <property type="match status" value="1"/>
</dbReference>
<dbReference type="InterPro" id="IPR006103">
    <property type="entry name" value="Glyco_hydro_2_cat"/>
</dbReference>
<comment type="caution">
    <text evidence="2">The sequence shown here is derived from an EMBL/GenBank/DDBJ whole genome shotgun (WGS) entry which is preliminary data.</text>
</comment>
<dbReference type="GO" id="GO:0004553">
    <property type="term" value="F:hydrolase activity, hydrolyzing O-glycosyl compounds"/>
    <property type="evidence" value="ECO:0007669"/>
    <property type="project" value="InterPro"/>
</dbReference>
<dbReference type="AlphaFoldDB" id="U2K6Q4"/>
<dbReference type="EMBL" id="AWVF01000431">
    <property type="protein sequence ID" value="ERJ87785.1"/>
    <property type="molecule type" value="Genomic_DNA"/>
</dbReference>
<dbReference type="Pfam" id="PF02836">
    <property type="entry name" value="Glyco_hydro_2_C"/>
    <property type="match status" value="1"/>
</dbReference>
<organism evidence="2 3">
    <name type="scientific">Ruminococcus callidus ATCC 27760</name>
    <dbReference type="NCBI Taxonomy" id="411473"/>
    <lineage>
        <taxon>Bacteria</taxon>
        <taxon>Bacillati</taxon>
        <taxon>Bacillota</taxon>
        <taxon>Clostridia</taxon>
        <taxon>Eubacteriales</taxon>
        <taxon>Oscillospiraceae</taxon>
        <taxon>Ruminococcus</taxon>
    </lineage>
</organism>
<evidence type="ECO:0000313" key="2">
    <source>
        <dbReference type="EMBL" id="ERJ87785.1"/>
    </source>
</evidence>
<dbReference type="HOGENOM" id="CLU_009735_0_0_9"/>
<proteinExistence type="predicted"/>
<dbReference type="eggNOG" id="COG3250">
    <property type="taxonomic scope" value="Bacteria"/>
</dbReference>
<sequence length="938" mass="104984">MNNTMFRSYDLSGVWDFSMAQMAKGTFPTAFSDTISLPNTTSLAKKGTPNPRRETGFLTDAYAFEGQAWFRKKIYIDPELIDPDTGCCPMKLTLERTRMTTLWIDGRRVGSCDSLCTPHVYDITAYVTKPLVEILVLVENTGYPTKGGHLTSPDTQSNWNGITGQMTLEVFPDVYADHVQAYPNPAEKNVTLTMQLHGASTASFTATGSVMEDDEEDSIPLFQAQLTADENGMASVTIPLDEAYYAWSEYHPAMYYLVYNIDEADCGYVSFGMREFCADGSQFTINGQPTMLRGKHDGLIFPKTGYAPTDVNEWLRVLGIAKSYGINHYRFHTCCPPDAAFTAADLLGIYMEPELPFWGTIAAPGEEGYNEAEQNYLIALGDKMLETFGNHPSFVMFSLGNELWGSPERLGEILRHYKEKDSRHLYTQGCNNFQHFPLMVPEDDYFVGVRLSKERLLRGSFGMCDAPLGHVQTDRPSTMHQYDDVIFPRQTAGEDSGDTEEIEIQYGTGVKKVQVSKTAGGLIPTKPVITHEIGQYEVYPDFREIEKYTGPLKARNFEAFRERLAARGMLHQANRFFRCSGALAAACYKEEIEAAMRSRYIAGFQLLDLQDFSGQGTALVGMLDAFLDNKGLISPEEWRMFCSDCVLLAQFPSYVLITGEMFAAKVSLRTVLPQSGTAEWMLIRENGDKLGEGRFSVQAESGLTEIGSIFCRMPEELQRPERVHLILSLADTDVCNVYDLMLYPAIAMPALEDQGELCVTEQLETALAALAAGKKTVFFPRETAESIQGFYCTDFWCYPMFRDICNWMKKPVAVGTMGLCIQDDHPALELFPTQEYSTPQWYDIVTAADCTILDDTPAGFTPIVQMIDNFERNHKLGILWEAKVGSGSLLVCTSRLSEIATRPEVRWLAKSLLHYAASEAFAPPQSVTAEQLRKWFGV</sequence>
<reference evidence="2 3" key="1">
    <citation type="submission" date="2013-07" db="EMBL/GenBank/DDBJ databases">
        <authorList>
            <person name="Weinstock G."/>
            <person name="Sodergren E."/>
            <person name="Wylie T."/>
            <person name="Fulton L."/>
            <person name="Fulton R."/>
            <person name="Fronick C."/>
            <person name="O'Laughlin M."/>
            <person name="Godfrey J."/>
            <person name="Miner T."/>
            <person name="Herter B."/>
            <person name="Appelbaum E."/>
            <person name="Cordes M."/>
            <person name="Lek S."/>
            <person name="Wollam A."/>
            <person name="Pepin K.H."/>
            <person name="Palsikar V.B."/>
            <person name="Mitreva M."/>
            <person name="Wilson R.K."/>
        </authorList>
    </citation>
    <scope>NUCLEOTIDE SEQUENCE [LARGE SCALE GENOMIC DNA]</scope>
    <source>
        <strain evidence="2 3">ATCC 27760</strain>
    </source>
</reference>
<dbReference type="SUPFAM" id="SSF51445">
    <property type="entry name" value="(Trans)glycosidases"/>
    <property type="match status" value="1"/>
</dbReference>
<accession>U2K6Q4</accession>
<dbReference type="Gene3D" id="2.60.120.260">
    <property type="entry name" value="Galactose-binding domain-like"/>
    <property type="match status" value="1"/>
</dbReference>
<feature type="domain" description="Glycoside hydrolase family 2 catalytic" evidence="1">
    <location>
        <begin position="280"/>
        <end position="423"/>
    </location>
</feature>